<name>A0A4U5NGK3_STECR</name>
<keyword evidence="4" id="KW-0732">Signal</keyword>
<accession>A0A4U5NGK3</accession>
<dbReference type="Gene3D" id="3.40.50.1820">
    <property type="entry name" value="alpha/beta hydrolase"/>
    <property type="match status" value="1"/>
</dbReference>
<evidence type="ECO:0000256" key="4">
    <source>
        <dbReference type="RuleBase" id="RU361235"/>
    </source>
</evidence>
<dbReference type="EMBL" id="AZBU02000004">
    <property type="protein sequence ID" value="TKR81964.1"/>
    <property type="molecule type" value="Genomic_DNA"/>
</dbReference>
<dbReference type="InterPro" id="IPR002018">
    <property type="entry name" value="CarbesteraseB"/>
</dbReference>
<dbReference type="InterPro" id="IPR029058">
    <property type="entry name" value="AB_hydrolase_fold"/>
</dbReference>
<protein>
    <recommendedName>
        <fullName evidence="4">Carboxylic ester hydrolase</fullName>
        <ecNumber evidence="4">3.1.1.-</ecNumber>
    </recommendedName>
</protein>
<evidence type="ECO:0000313" key="7">
    <source>
        <dbReference type="Proteomes" id="UP000298663"/>
    </source>
</evidence>
<dbReference type="AlphaFoldDB" id="A0A4U5NGK3"/>
<dbReference type="Pfam" id="PF00135">
    <property type="entry name" value="COesterase"/>
    <property type="match status" value="1"/>
</dbReference>
<feature type="signal peptide" evidence="4">
    <location>
        <begin position="1"/>
        <end position="18"/>
    </location>
</feature>
<keyword evidence="7" id="KW-1185">Reference proteome</keyword>
<dbReference type="SUPFAM" id="SSF53474">
    <property type="entry name" value="alpha/beta-Hydrolases"/>
    <property type="match status" value="1"/>
</dbReference>
<reference evidence="6 7" key="2">
    <citation type="journal article" date="2019" name="G3 (Bethesda)">
        <title>Hybrid Assembly of the Genome of the Entomopathogenic Nematode Steinernema carpocapsae Identifies the X-Chromosome.</title>
        <authorList>
            <person name="Serra L."/>
            <person name="Macchietto M."/>
            <person name="Macias-Munoz A."/>
            <person name="McGill C.J."/>
            <person name="Rodriguez I.M."/>
            <person name="Rodriguez B."/>
            <person name="Murad R."/>
            <person name="Mortazavi A."/>
        </authorList>
    </citation>
    <scope>NUCLEOTIDE SEQUENCE [LARGE SCALE GENOMIC DNA]</scope>
    <source>
        <strain evidence="6 7">ALL</strain>
    </source>
</reference>
<evidence type="ECO:0000256" key="2">
    <source>
        <dbReference type="ARBA" id="ARBA00022487"/>
    </source>
</evidence>
<keyword evidence="3 4" id="KW-0378">Hydrolase</keyword>
<gene>
    <name evidence="6" type="ORF">L596_015753</name>
</gene>
<keyword evidence="2" id="KW-0719">Serine esterase</keyword>
<dbReference type="STRING" id="34508.A0A4U5NGK3"/>
<dbReference type="Proteomes" id="UP000298663">
    <property type="component" value="Unassembled WGS sequence"/>
</dbReference>
<dbReference type="OrthoDB" id="6846267at2759"/>
<dbReference type="PROSITE" id="PS00122">
    <property type="entry name" value="CARBOXYLESTERASE_B_1"/>
    <property type="match status" value="1"/>
</dbReference>
<evidence type="ECO:0000313" key="6">
    <source>
        <dbReference type="EMBL" id="TKR81964.1"/>
    </source>
</evidence>
<comment type="similarity">
    <text evidence="1 4">Belongs to the type-B carboxylesterase/lipase family.</text>
</comment>
<evidence type="ECO:0000256" key="1">
    <source>
        <dbReference type="ARBA" id="ARBA00005964"/>
    </source>
</evidence>
<feature type="domain" description="Carboxylesterase type B" evidence="5">
    <location>
        <begin position="18"/>
        <end position="401"/>
    </location>
</feature>
<sequence>MRLLTVLLLAALASFGTAKVVETLYGPVEGFEYNLSNGKSADIFLGIPFAKAPVGELRFEKPKKLDKWTEVKQAQAFGPSCQPHHRSLMMGPKEAYAEDCLTTNIMAPSKKSSDPKGYPVFVFIYGGAFELGGSAFYPYQNISENFVSQDLIFVTFNYRLSAFGFFSTGDHHMPGNLGLWDQAAALHFIQETITAFGGDPERVTISGESAGAASVSALTFSPHSNQFFQQAIAMSGSINCPWAKSERVVDVSHELAQSLGCKEPSDEILLCMKAKSVDEILDGIDRIGPTHDHLFPYKFHPRFDNEFFPFSFDKLLKDIPKMPFMTGVTAMEGGLMATMTDMPALVTFGIKPENWKSYSAKQLKQFILNKTLKEEDPESLKEELVKFYVNKEGKKDLDWKEALERFILVSH</sequence>
<dbReference type="PANTHER" id="PTHR44590">
    <property type="entry name" value="CARBOXYLIC ESTER HYDROLASE-RELATED"/>
    <property type="match status" value="1"/>
</dbReference>
<evidence type="ECO:0000256" key="3">
    <source>
        <dbReference type="ARBA" id="ARBA00022801"/>
    </source>
</evidence>
<comment type="caution">
    <text evidence="6">The sequence shown here is derived from an EMBL/GenBank/DDBJ whole genome shotgun (WGS) entry which is preliminary data.</text>
</comment>
<feature type="chain" id="PRO_5021040311" description="Carboxylic ester hydrolase" evidence="4">
    <location>
        <begin position="19"/>
        <end position="411"/>
    </location>
</feature>
<proteinExistence type="inferred from homology"/>
<organism evidence="6 7">
    <name type="scientific">Steinernema carpocapsae</name>
    <name type="common">Entomopathogenic nematode</name>
    <dbReference type="NCBI Taxonomy" id="34508"/>
    <lineage>
        <taxon>Eukaryota</taxon>
        <taxon>Metazoa</taxon>
        <taxon>Ecdysozoa</taxon>
        <taxon>Nematoda</taxon>
        <taxon>Chromadorea</taxon>
        <taxon>Rhabditida</taxon>
        <taxon>Tylenchina</taxon>
        <taxon>Panagrolaimomorpha</taxon>
        <taxon>Strongyloidoidea</taxon>
        <taxon>Steinernematidae</taxon>
        <taxon>Steinernema</taxon>
    </lineage>
</organism>
<dbReference type="PANTHER" id="PTHR44590:SF3">
    <property type="entry name" value="CARBOXYLESTERASE TYPE B DOMAIN-CONTAINING PROTEIN"/>
    <property type="match status" value="1"/>
</dbReference>
<evidence type="ECO:0000259" key="5">
    <source>
        <dbReference type="Pfam" id="PF00135"/>
    </source>
</evidence>
<dbReference type="GO" id="GO:0052689">
    <property type="term" value="F:carboxylic ester hydrolase activity"/>
    <property type="evidence" value="ECO:0007669"/>
    <property type="project" value="UniProtKB-KW"/>
</dbReference>
<reference evidence="6 7" key="1">
    <citation type="journal article" date="2015" name="Genome Biol.">
        <title>Comparative genomics of Steinernema reveals deeply conserved gene regulatory networks.</title>
        <authorList>
            <person name="Dillman A.R."/>
            <person name="Macchietto M."/>
            <person name="Porter C.F."/>
            <person name="Rogers A."/>
            <person name="Williams B."/>
            <person name="Antoshechkin I."/>
            <person name="Lee M.M."/>
            <person name="Goodwin Z."/>
            <person name="Lu X."/>
            <person name="Lewis E.E."/>
            <person name="Goodrich-Blair H."/>
            <person name="Stock S.P."/>
            <person name="Adams B.J."/>
            <person name="Sternberg P.W."/>
            <person name="Mortazavi A."/>
        </authorList>
    </citation>
    <scope>NUCLEOTIDE SEQUENCE [LARGE SCALE GENOMIC DNA]</scope>
    <source>
        <strain evidence="6 7">ALL</strain>
    </source>
</reference>
<dbReference type="InterPro" id="IPR019826">
    <property type="entry name" value="Carboxylesterase_B_AS"/>
</dbReference>
<dbReference type="EC" id="3.1.1.-" evidence="4"/>